<proteinExistence type="predicted"/>
<gene>
    <name evidence="1" type="ORF">LOK49_LG02G03355</name>
</gene>
<keyword evidence="2" id="KW-1185">Reference proteome</keyword>
<accession>A0ACC0IRC8</accession>
<organism evidence="1 2">
    <name type="scientific">Camellia lanceoleosa</name>
    <dbReference type="NCBI Taxonomy" id="1840588"/>
    <lineage>
        <taxon>Eukaryota</taxon>
        <taxon>Viridiplantae</taxon>
        <taxon>Streptophyta</taxon>
        <taxon>Embryophyta</taxon>
        <taxon>Tracheophyta</taxon>
        <taxon>Spermatophyta</taxon>
        <taxon>Magnoliopsida</taxon>
        <taxon>eudicotyledons</taxon>
        <taxon>Gunneridae</taxon>
        <taxon>Pentapetalae</taxon>
        <taxon>asterids</taxon>
        <taxon>Ericales</taxon>
        <taxon>Theaceae</taxon>
        <taxon>Camellia</taxon>
    </lineage>
</organism>
<evidence type="ECO:0000313" key="1">
    <source>
        <dbReference type="EMBL" id="KAI8026666.1"/>
    </source>
</evidence>
<name>A0ACC0IRC8_9ERIC</name>
<dbReference type="EMBL" id="CM045760">
    <property type="protein sequence ID" value="KAI8026666.1"/>
    <property type="molecule type" value="Genomic_DNA"/>
</dbReference>
<protein>
    <submittedName>
        <fullName evidence="1">Uncharacterized protein</fullName>
    </submittedName>
</protein>
<comment type="caution">
    <text evidence="1">The sequence shown here is derived from an EMBL/GenBank/DDBJ whole genome shotgun (WGS) entry which is preliminary data.</text>
</comment>
<reference evidence="1 2" key="1">
    <citation type="journal article" date="2022" name="Plant J.">
        <title>Chromosome-level genome of Camellia lanceoleosa provides a valuable resource for understanding genome evolution and self-incompatibility.</title>
        <authorList>
            <person name="Gong W."/>
            <person name="Xiao S."/>
            <person name="Wang L."/>
            <person name="Liao Z."/>
            <person name="Chang Y."/>
            <person name="Mo W."/>
            <person name="Hu G."/>
            <person name="Li W."/>
            <person name="Zhao G."/>
            <person name="Zhu H."/>
            <person name="Hu X."/>
            <person name="Ji K."/>
            <person name="Xiang X."/>
            <person name="Song Q."/>
            <person name="Yuan D."/>
            <person name="Jin S."/>
            <person name="Zhang L."/>
        </authorList>
    </citation>
    <scope>NUCLEOTIDE SEQUENCE [LARGE SCALE GENOMIC DNA]</scope>
    <source>
        <strain evidence="1">SQ_2022a</strain>
    </source>
</reference>
<sequence>MEEAKNRIFEEDTSSQKSDEEKVHQSVSENFPEKSDNFKFSEKGMKLSDGFENDVKSGSSSSRRADNREDLSNIAG</sequence>
<dbReference type="Proteomes" id="UP001060215">
    <property type="component" value="Chromosome 3"/>
</dbReference>
<evidence type="ECO:0000313" key="2">
    <source>
        <dbReference type="Proteomes" id="UP001060215"/>
    </source>
</evidence>